<dbReference type="NCBIfam" id="TIGR01644">
    <property type="entry name" value="phage_P2_V"/>
    <property type="match status" value="1"/>
</dbReference>
<dbReference type="AlphaFoldDB" id="A0A1Z3U8S6"/>
<evidence type="ECO:0000313" key="3">
    <source>
        <dbReference type="Proteomes" id="UP000197050"/>
    </source>
</evidence>
<accession>A0A1Z3U8S6</accession>
<gene>
    <name evidence="2" type="ORF">CEP68_07425</name>
</gene>
<proteinExistence type="predicted"/>
<dbReference type="EMBL" id="CP022048">
    <property type="protein sequence ID" value="ASE39344.1"/>
    <property type="molecule type" value="Genomic_DNA"/>
</dbReference>
<sequence length="222" mass="22407">MRPTTLARSSAVPSTKGPLMTDGFAQADNANRLASLIRFGQVASFDLASTPSTVRVEFEDGWVSDDLPLFQIAAGRVKSWSAPVVGEQVLVFSPGGELGAGIALRGLPFADFAEPASDELLTVLASWPDGATDLYDEETKTRAISIPAGGALTLDVGPLSIHIRDGGITLTAAGKPITLTGSPIVLDGPVALGGSGGAAVARVGDAVVNGKIAAGSAKVTAA</sequence>
<dbReference type="Gene3D" id="2.40.50.230">
    <property type="entry name" value="Gp5 N-terminal domain"/>
    <property type="match status" value="1"/>
</dbReference>
<name>A0A1Z3U8S6_BREVE</name>
<dbReference type="InterPro" id="IPR006531">
    <property type="entry name" value="Gp5/Vgr_OB"/>
</dbReference>
<dbReference type="InterPro" id="IPR037026">
    <property type="entry name" value="Vgr_OB-fold_dom_sf"/>
</dbReference>
<dbReference type="Proteomes" id="UP000197050">
    <property type="component" value="Chromosome"/>
</dbReference>
<evidence type="ECO:0000259" key="1">
    <source>
        <dbReference type="Pfam" id="PF04717"/>
    </source>
</evidence>
<reference evidence="3" key="1">
    <citation type="submission" date="2017-06" db="EMBL/GenBank/DDBJ databases">
        <title>FDA dAtabase for Regulatory Grade micrObial Sequences (FDA-ARGOS): Supporting development and validation of Infectious Disease Dx tests.</title>
        <authorList>
            <person name="Minogue T."/>
            <person name="Wolcott M."/>
            <person name="Wasieloski L."/>
            <person name="Aguilar W."/>
            <person name="Moore D."/>
            <person name="Tallon L."/>
            <person name="Sadzewicz L."/>
            <person name="Sengamalay N."/>
            <person name="Ott S."/>
            <person name="Godinez A."/>
            <person name="Nagaraj S."/>
            <person name="Nadendla S."/>
            <person name="Geyer C."/>
            <person name="Sichtig H."/>
        </authorList>
    </citation>
    <scope>NUCLEOTIDE SEQUENCE [LARGE SCALE GENOMIC DNA]</scope>
    <source>
        <strain evidence="3">FDAARGOS_289</strain>
    </source>
</reference>
<protein>
    <submittedName>
        <fullName evidence="2">Phage baseplate assembly protein V</fullName>
    </submittedName>
</protein>
<dbReference type="Pfam" id="PF04717">
    <property type="entry name" value="Phage_base_V"/>
    <property type="match status" value="1"/>
</dbReference>
<organism evidence="2 3">
    <name type="scientific">Brevundimonas vesicularis</name>
    <name type="common">Pseudomonas vesicularis</name>
    <dbReference type="NCBI Taxonomy" id="41276"/>
    <lineage>
        <taxon>Bacteria</taxon>
        <taxon>Pseudomonadati</taxon>
        <taxon>Pseudomonadota</taxon>
        <taxon>Alphaproteobacteria</taxon>
        <taxon>Caulobacterales</taxon>
        <taxon>Caulobacteraceae</taxon>
        <taxon>Brevundimonas</taxon>
    </lineage>
</organism>
<feature type="domain" description="Gp5/Type VI secretion system Vgr protein OB-fold" evidence="1">
    <location>
        <begin position="49"/>
        <end position="107"/>
    </location>
</feature>
<evidence type="ECO:0000313" key="2">
    <source>
        <dbReference type="EMBL" id="ASE39344.1"/>
    </source>
</evidence>
<dbReference type="InterPro" id="IPR013046">
    <property type="entry name" value="GpV/Gp45"/>
</dbReference>
<dbReference type="KEGG" id="bvc:CEP68_07425"/>